<name>G2DEG5_9GAMM</name>
<sequence length="49" mass="5570">MLHVREVQRKTNDLKRLHNALNEMSIKCTGDNYSVVNCPIIDALFPSGQ</sequence>
<comment type="caution">
    <text evidence="1">The sequence shown here is derived from an EMBL/GenBank/DDBJ whole genome shotgun (WGS) entry which is preliminary data.</text>
</comment>
<dbReference type="Gene3D" id="1.10.1660.10">
    <property type="match status" value="1"/>
</dbReference>
<accession>G2DEG5</accession>
<dbReference type="EMBL" id="AFOC01000054">
    <property type="protein sequence ID" value="EGV50983.1"/>
    <property type="molecule type" value="Genomic_DNA"/>
</dbReference>
<organism evidence="1 2">
    <name type="scientific">endosymbiont of Riftia pachyptila</name>
    <name type="common">vent Ph05</name>
    <dbReference type="NCBI Taxonomy" id="1048808"/>
    <lineage>
        <taxon>Bacteria</taxon>
        <taxon>Pseudomonadati</taxon>
        <taxon>Pseudomonadota</taxon>
        <taxon>Gammaproteobacteria</taxon>
        <taxon>sulfur-oxidizing symbionts</taxon>
    </lineage>
</organism>
<proteinExistence type="predicted"/>
<evidence type="ECO:0000313" key="1">
    <source>
        <dbReference type="EMBL" id="EGV50983.1"/>
    </source>
</evidence>
<evidence type="ECO:0000313" key="2">
    <source>
        <dbReference type="Proteomes" id="UP000004491"/>
    </source>
</evidence>
<dbReference type="AlphaFoldDB" id="G2DEG5"/>
<gene>
    <name evidence="1" type="ORF">Rifp1Sym_ca00050</name>
</gene>
<dbReference type="Proteomes" id="UP000004491">
    <property type="component" value="Unassembled WGS sequence"/>
</dbReference>
<keyword evidence="2" id="KW-1185">Reference proteome</keyword>
<protein>
    <submittedName>
        <fullName evidence="1">Uncharacterized protein</fullName>
    </submittedName>
</protein>
<reference evidence="1" key="1">
    <citation type="journal article" date="2011" name="ISME J.">
        <title>The endosymbionts of the deep-sea tubeworms Riftia pachyptila and Tevnia jerichonana share an identical physiology as revealed by proteogenomic analyses.</title>
        <authorList>
            <person name="Gardebrecht A."/>
            <person name="Markert S."/>
            <person name="Felbeck H."/>
            <person name="Thuermer A."/>
            <person name="Albrecht D."/>
            <person name="Wollherr A."/>
            <person name="Kabisch J."/>
            <person name="Lehmann R."/>
            <person name="Daniel R."/>
            <person name="Liesegang H."/>
            <person name="Hecker M."/>
            <person name="Sievert S.M."/>
            <person name="Schweder T."/>
        </authorList>
    </citation>
    <scope>NUCLEOTIDE SEQUENCE [LARGE SCALE GENOMIC DNA]</scope>
</reference>